<feature type="transmembrane region" description="Helical" evidence="1">
    <location>
        <begin position="94"/>
        <end position="112"/>
    </location>
</feature>
<evidence type="ECO:0000313" key="3">
    <source>
        <dbReference type="Proteomes" id="UP000008841"/>
    </source>
</evidence>
<feature type="transmembrane region" description="Helical" evidence="1">
    <location>
        <begin position="118"/>
        <end position="137"/>
    </location>
</feature>
<gene>
    <name evidence="2" type="ordered locus">Clim_2241</name>
</gene>
<dbReference type="HOGENOM" id="CLU_116245_0_0_10"/>
<accession>B3EHA3</accession>
<keyword evidence="1" id="KW-1133">Transmembrane helix</keyword>
<dbReference type="EMBL" id="CP001097">
    <property type="protein sequence ID" value="ACD91265.1"/>
    <property type="molecule type" value="Genomic_DNA"/>
</dbReference>
<sequence length="141" mass="15383">MRSRCTRYPFFPDWLLAGQLVFLGISALYGGYLLVVEPSGQRLQMSTSILEGTPFHDFRLPGLFLFFGLGIGALLPLPGFAFRSTWFMPGSGAVGAALLLWILVQVLFVGYVSWLQPFYALLGVSIIVLAILARHAGVSTA</sequence>
<dbReference type="eggNOG" id="ENOG5033JG7">
    <property type="taxonomic scope" value="Bacteria"/>
</dbReference>
<dbReference type="OrthoDB" id="1909107at2"/>
<dbReference type="KEGG" id="cli:Clim_2241"/>
<evidence type="ECO:0000313" key="2">
    <source>
        <dbReference type="EMBL" id="ACD91265.1"/>
    </source>
</evidence>
<evidence type="ECO:0000256" key="1">
    <source>
        <dbReference type="SAM" id="Phobius"/>
    </source>
</evidence>
<keyword evidence="1" id="KW-0472">Membrane</keyword>
<dbReference type="AlphaFoldDB" id="B3EHA3"/>
<protein>
    <submittedName>
        <fullName evidence="2">Uncharacterized protein</fullName>
    </submittedName>
</protein>
<feature type="transmembrane region" description="Helical" evidence="1">
    <location>
        <begin position="12"/>
        <end position="35"/>
    </location>
</feature>
<reference evidence="2 3" key="1">
    <citation type="submission" date="2008-05" db="EMBL/GenBank/DDBJ databases">
        <title>Complete sequence of Chlorobium limicola DSM 245.</title>
        <authorList>
            <consortium name="US DOE Joint Genome Institute"/>
            <person name="Lucas S."/>
            <person name="Copeland A."/>
            <person name="Lapidus A."/>
            <person name="Glavina del Rio T."/>
            <person name="Dalin E."/>
            <person name="Tice H."/>
            <person name="Bruce D."/>
            <person name="Goodwin L."/>
            <person name="Pitluck S."/>
            <person name="Schmutz J."/>
            <person name="Larimer F."/>
            <person name="Land M."/>
            <person name="Hauser L."/>
            <person name="Kyrpides N."/>
            <person name="Ovchinnikova G."/>
            <person name="Zhao F."/>
            <person name="Li T."/>
            <person name="Liu Z."/>
            <person name="Overmann J."/>
            <person name="Bryant D.A."/>
            <person name="Richardson P."/>
        </authorList>
    </citation>
    <scope>NUCLEOTIDE SEQUENCE [LARGE SCALE GENOMIC DNA]</scope>
    <source>
        <strain evidence="3">DSM 245 / NBRC 103803 / 6330</strain>
    </source>
</reference>
<keyword evidence="1" id="KW-0812">Transmembrane</keyword>
<feature type="transmembrane region" description="Helical" evidence="1">
    <location>
        <begin position="63"/>
        <end position="82"/>
    </location>
</feature>
<dbReference type="Proteomes" id="UP000008841">
    <property type="component" value="Chromosome"/>
</dbReference>
<name>B3EHA3_CHLL2</name>
<organism evidence="2 3">
    <name type="scientific">Chlorobium limicola (strain DSM 245 / NBRC 103803 / 6330)</name>
    <dbReference type="NCBI Taxonomy" id="290315"/>
    <lineage>
        <taxon>Bacteria</taxon>
        <taxon>Pseudomonadati</taxon>
        <taxon>Chlorobiota</taxon>
        <taxon>Chlorobiia</taxon>
        <taxon>Chlorobiales</taxon>
        <taxon>Chlorobiaceae</taxon>
        <taxon>Chlorobium/Pelodictyon group</taxon>
        <taxon>Chlorobium</taxon>
    </lineage>
</organism>
<dbReference type="RefSeq" id="WP_012467132.1">
    <property type="nucleotide sequence ID" value="NC_010803.1"/>
</dbReference>
<proteinExistence type="predicted"/>